<dbReference type="Gene3D" id="1.10.760.10">
    <property type="entry name" value="Cytochrome c-like domain"/>
    <property type="match status" value="1"/>
</dbReference>
<dbReference type="Proteomes" id="UP001610100">
    <property type="component" value="Unassembled WGS sequence"/>
</dbReference>
<keyword evidence="2 4" id="KW-0479">Metal-binding</keyword>
<evidence type="ECO:0000256" key="3">
    <source>
        <dbReference type="ARBA" id="ARBA00023004"/>
    </source>
</evidence>
<proteinExistence type="predicted"/>
<sequence length="140" mass="15630">MKPILLSSAILICFAFFYLNFEGDQYTSQDPLQESIKRGADIYTDFCMNCHLASGEGVANVYPPLANSDYLMKNRKESIHGLKYGQQGEIVVNGKTYNNFMPPPGLGDDEIADVMNYINNSWGNKNTEMVTEAEVASIKK</sequence>
<keyword evidence="3 4" id="KW-0408">Iron</keyword>
<dbReference type="PROSITE" id="PS51007">
    <property type="entry name" value="CYTC"/>
    <property type="match status" value="1"/>
</dbReference>
<dbReference type="InterPro" id="IPR036909">
    <property type="entry name" value="Cyt_c-like_dom_sf"/>
</dbReference>
<dbReference type="PANTHER" id="PTHR35008:SF8">
    <property type="entry name" value="ALCOHOL DEHYDROGENASE CYTOCHROME C SUBUNIT"/>
    <property type="match status" value="1"/>
</dbReference>
<dbReference type="PANTHER" id="PTHR35008">
    <property type="entry name" value="BLL4482 PROTEIN-RELATED"/>
    <property type="match status" value="1"/>
</dbReference>
<comment type="caution">
    <text evidence="6">The sequence shown here is derived from an EMBL/GenBank/DDBJ whole genome shotgun (WGS) entry which is preliminary data.</text>
</comment>
<accession>A0ABW7MXN9</accession>
<reference evidence="6 7" key="1">
    <citation type="submission" date="2024-02" db="EMBL/GenBank/DDBJ databases">
        <title>A Gaetbulibacter species isolated from tidal flats and genomic insights of their niches.</title>
        <authorList>
            <person name="Ye Y."/>
        </authorList>
    </citation>
    <scope>NUCLEOTIDE SEQUENCE [LARGE SCALE GENOMIC DNA]</scope>
    <source>
        <strain evidence="6 7">KYW382</strain>
    </source>
</reference>
<evidence type="ECO:0000313" key="6">
    <source>
        <dbReference type="EMBL" id="MFH6771315.1"/>
    </source>
</evidence>
<dbReference type="SUPFAM" id="SSF46626">
    <property type="entry name" value="Cytochrome c"/>
    <property type="match status" value="1"/>
</dbReference>
<keyword evidence="7" id="KW-1185">Reference proteome</keyword>
<organism evidence="6 7">
    <name type="scientific">Gaetbulibacter aestuarii</name>
    <dbReference type="NCBI Taxonomy" id="1502358"/>
    <lineage>
        <taxon>Bacteria</taxon>
        <taxon>Pseudomonadati</taxon>
        <taxon>Bacteroidota</taxon>
        <taxon>Flavobacteriia</taxon>
        <taxon>Flavobacteriales</taxon>
        <taxon>Flavobacteriaceae</taxon>
        <taxon>Gaetbulibacter</taxon>
    </lineage>
</organism>
<evidence type="ECO:0000259" key="5">
    <source>
        <dbReference type="PROSITE" id="PS51007"/>
    </source>
</evidence>
<dbReference type="InterPro" id="IPR009056">
    <property type="entry name" value="Cyt_c-like_dom"/>
</dbReference>
<evidence type="ECO:0000256" key="1">
    <source>
        <dbReference type="ARBA" id="ARBA00022617"/>
    </source>
</evidence>
<dbReference type="Pfam" id="PF00034">
    <property type="entry name" value="Cytochrom_C"/>
    <property type="match status" value="1"/>
</dbReference>
<name>A0ABW7MXN9_9FLAO</name>
<dbReference type="InterPro" id="IPR051459">
    <property type="entry name" value="Cytochrome_c-type_DH"/>
</dbReference>
<evidence type="ECO:0000256" key="4">
    <source>
        <dbReference type="PROSITE-ProRule" id="PRU00433"/>
    </source>
</evidence>
<evidence type="ECO:0000256" key="2">
    <source>
        <dbReference type="ARBA" id="ARBA00022723"/>
    </source>
</evidence>
<gene>
    <name evidence="6" type="ORF">V8G58_05150</name>
</gene>
<evidence type="ECO:0000313" key="7">
    <source>
        <dbReference type="Proteomes" id="UP001610100"/>
    </source>
</evidence>
<feature type="domain" description="Cytochrome c" evidence="5">
    <location>
        <begin position="34"/>
        <end position="122"/>
    </location>
</feature>
<dbReference type="EMBL" id="JBAWKB010000001">
    <property type="protein sequence ID" value="MFH6771315.1"/>
    <property type="molecule type" value="Genomic_DNA"/>
</dbReference>
<keyword evidence="1 4" id="KW-0349">Heme</keyword>
<dbReference type="RefSeq" id="WP_344740356.1">
    <property type="nucleotide sequence ID" value="NZ_BAABAY010000001.1"/>
</dbReference>
<protein>
    <submittedName>
        <fullName evidence="6">Cytochrome c</fullName>
    </submittedName>
</protein>